<feature type="compositionally biased region" description="Low complexity" evidence="1">
    <location>
        <begin position="182"/>
        <end position="192"/>
    </location>
</feature>
<feature type="compositionally biased region" description="Basic and acidic residues" evidence="1">
    <location>
        <begin position="196"/>
        <end position="207"/>
    </location>
</feature>
<feature type="compositionally biased region" description="Low complexity" evidence="1">
    <location>
        <begin position="125"/>
        <end position="154"/>
    </location>
</feature>
<protein>
    <submittedName>
        <fullName evidence="2">Uncharacterized protein</fullName>
    </submittedName>
</protein>
<gene>
    <name evidence="2" type="ORF">Gaeavirus22_1</name>
</gene>
<feature type="compositionally biased region" description="Basic and acidic residues" evidence="1">
    <location>
        <begin position="326"/>
        <end position="357"/>
    </location>
</feature>
<dbReference type="EMBL" id="MK072220">
    <property type="protein sequence ID" value="AYV80253.1"/>
    <property type="molecule type" value="Genomic_DNA"/>
</dbReference>
<feature type="compositionally biased region" description="Polar residues" evidence="1">
    <location>
        <begin position="366"/>
        <end position="389"/>
    </location>
</feature>
<sequence length="523" mass="57611">MGSHSTADASGLAVPGQALATFIVPGVTDKKKVKVMDSVVKILSNIPTTIDINTIKQMVEYFAIIYQTATSLEIFYQNISSSTKIKESPYNTKYAQLILFLIGKFNNDVDSCIERPKGECPLDPNNNNSNNNNSNNNNSNSNNNSNNNNNNSNHAGGGGFNGGGTHNSNHSGGGGFNGGGTHNSNSENNGNNCKCPTEKAEQSNKTENEMIPKYLQESKCETNCMMNPNMIPELIPKLIPEMLPRIIPEIEHEMNMHNKRHMRPESNSHHNKPKSCAISEMISNMVPSVIPELYSKFKSCPSDIPSDPRYPVMNMPSRNQSQSPYAEHDESKIESYEVSKSPHHDMRTVSVTHEGKTTTRRVNKNAGYSSNYDYDPNTGYNNSSVNNSDTLHEDAPYPSIYPSVNSKSNPYPTPHAYPDPDEHNIHLDRHDEKEFTPNKYYNVSNNKPCHDKCQIKCPKDFATIMDRVNANDPGDDTGSGISSGMGGMFIQPAKSSGQFGGGSGRNTLDIEPFNSGFGNYATF</sequence>
<evidence type="ECO:0000313" key="2">
    <source>
        <dbReference type="EMBL" id="AYV80253.1"/>
    </source>
</evidence>
<proteinExistence type="predicted"/>
<feature type="region of interest" description="Disordered" evidence="1">
    <location>
        <begin position="308"/>
        <end position="392"/>
    </location>
</feature>
<accession>A0A3G5A353</accession>
<feature type="compositionally biased region" description="Gly residues" evidence="1">
    <location>
        <begin position="155"/>
        <end position="181"/>
    </location>
</feature>
<name>A0A3G5A353_9VIRU</name>
<organism evidence="2">
    <name type="scientific">Gaeavirus sp</name>
    <dbReference type="NCBI Taxonomy" id="2487767"/>
    <lineage>
        <taxon>Viruses</taxon>
        <taxon>Varidnaviria</taxon>
        <taxon>Bamfordvirae</taxon>
        <taxon>Nucleocytoviricota</taxon>
        <taxon>Megaviricetes</taxon>
        <taxon>Imitervirales</taxon>
        <taxon>Mimiviridae</taxon>
        <taxon>Klosneuvirinae</taxon>
    </lineage>
</organism>
<evidence type="ECO:0000256" key="1">
    <source>
        <dbReference type="SAM" id="MobiDB-lite"/>
    </source>
</evidence>
<feature type="region of interest" description="Disordered" evidence="1">
    <location>
        <begin position="119"/>
        <end position="207"/>
    </location>
</feature>
<reference evidence="2" key="1">
    <citation type="submission" date="2018-10" db="EMBL/GenBank/DDBJ databases">
        <title>Hidden diversity of soil giant viruses.</title>
        <authorList>
            <person name="Schulz F."/>
            <person name="Alteio L."/>
            <person name="Goudeau D."/>
            <person name="Ryan E.M."/>
            <person name="Malmstrom R.R."/>
            <person name="Blanchard J."/>
            <person name="Woyke T."/>
        </authorList>
    </citation>
    <scope>NUCLEOTIDE SEQUENCE</scope>
    <source>
        <strain evidence="2">GAV1</strain>
    </source>
</reference>